<dbReference type="EMBL" id="JASCZI010060417">
    <property type="protein sequence ID" value="MED6130421.1"/>
    <property type="molecule type" value="Genomic_DNA"/>
</dbReference>
<evidence type="ECO:0000256" key="1">
    <source>
        <dbReference type="ARBA" id="ARBA00010975"/>
    </source>
</evidence>
<feature type="region of interest" description="Disordered" evidence="2">
    <location>
        <begin position="1"/>
        <end position="173"/>
    </location>
</feature>
<dbReference type="Proteomes" id="UP001341840">
    <property type="component" value="Unassembled WGS sequence"/>
</dbReference>
<feature type="compositionally biased region" description="Basic and acidic residues" evidence="2">
    <location>
        <begin position="27"/>
        <end position="80"/>
    </location>
</feature>
<accession>A0ABU6S204</accession>
<feature type="compositionally biased region" description="Polar residues" evidence="2">
    <location>
        <begin position="1"/>
        <end position="10"/>
    </location>
</feature>
<evidence type="ECO:0000313" key="3">
    <source>
        <dbReference type="EMBL" id="MED6130421.1"/>
    </source>
</evidence>
<dbReference type="PANTHER" id="PTHR33493">
    <property type="entry name" value="LATE EMBRYOGENESIS ABUNDANT PROTEIN 6-RELATED"/>
    <property type="match status" value="1"/>
</dbReference>
<evidence type="ECO:0000313" key="4">
    <source>
        <dbReference type="Proteomes" id="UP001341840"/>
    </source>
</evidence>
<gene>
    <name evidence="3" type="primary">GMPM1</name>
    <name evidence="3" type="ORF">PIB30_000924</name>
</gene>
<feature type="compositionally biased region" description="Low complexity" evidence="2">
    <location>
        <begin position="86"/>
        <end position="109"/>
    </location>
</feature>
<feature type="compositionally biased region" description="Gly residues" evidence="2">
    <location>
        <begin position="164"/>
        <end position="173"/>
    </location>
</feature>
<keyword evidence="4" id="KW-1185">Reference proteome</keyword>
<evidence type="ECO:0000256" key="2">
    <source>
        <dbReference type="SAM" id="MobiDB-lite"/>
    </source>
</evidence>
<feature type="compositionally biased region" description="Low complexity" evidence="2">
    <location>
        <begin position="136"/>
        <end position="153"/>
    </location>
</feature>
<comment type="caution">
    <text evidence="3">The sequence shown here is derived from an EMBL/GenBank/DDBJ whole genome shotgun (WGS) entry which is preliminary data.</text>
</comment>
<sequence>MQGAKNTGQTIKEKAANVGASAQAGLEKTKATVQEKAERMTARDPLQKEMATQKKEHKINQAEMEKQAAYDHNAANKEAARVQNIGQGHHGTSTYSTTGQHGHPTGGHQMSALPGHGTGQPTGHLTEGVVGSHPIGTNTGTTHTTTTTTAHNTRAGVNPNDPGHGYGTGGSYT</sequence>
<dbReference type="InterPro" id="IPR005513">
    <property type="entry name" value="LEA_1"/>
</dbReference>
<comment type="similarity">
    <text evidence="1">Belongs to the LEA type 1 family.</text>
</comment>
<name>A0ABU6S204_9FABA</name>
<dbReference type="Pfam" id="PF03760">
    <property type="entry name" value="LEA_1"/>
    <property type="match status" value="1"/>
</dbReference>
<protein>
    <submittedName>
        <fullName evidence="3">18 kDa seed maturation protein</fullName>
    </submittedName>
</protein>
<dbReference type="PANTHER" id="PTHR33493:SF2">
    <property type="entry name" value="LATE EMBRYOGENESIS ABUNDANT PROTEIN 46"/>
    <property type="match status" value="1"/>
</dbReference>
<reference evidence="3 4" key="1">
    <citation type="journal article" date="2023" name="Plants (Basel)">
        <title>Bridging the Gap: Combining Genomics and Transcriptomics Approaches to Understand Stylosanthes scabra, an Orphan Legume from the Brazilian Caatinga.</title>
        <authorList>
            <person name="Ferreira-Neto J.R.C."/>
            <person name="da Silva M.D."/>
            <person name="Binneck E."/>
            <person name="de Melo N.F."/>
            <person name="da Silva R.H."/>
            <person name="de Melo A.L.T.M."/>
            <person name="Pandolfi V."/>
            <person name="Bustamante F.O."/>
            <person name="Brasileiro-Vidal A.C."/>
            <person name="Benko-Iseppon A.M."/>
        </authorList>
    </citation>
    <scope>NUCLEOTIDE SEQUENCE [LARGE SCALE GENOMIC DNA]</scope>
    <source>
        <tissue evidence="3">Leaves</tissue>
    </source>
</reference>
<organism evidence="3 4">
    <name type="scientific">Stylosanthes scabra</name>
    <dbReference type="NCBI Taxonomy" id="79078"/>
    <lineage>
        <taxon>Eukaryota</taxon>
        <taxon>Viridiplantae</taxon>
        <taxon>Streptophyta</taxon>
        <taxon>Embryophyta</taxon>
        <taxon>Tracheophyta</taxon>
        <taxon>Spermatophyta</taxon>
        <taxon>Magnoliopsida</taxon>
        <taxon>eudicotyledons</taxon>
        <taxon>Gunneridae</taxon>
        <taxon>Pentapetalae</taxon>
        <taxon>rosids</taxon>
        <taxon>fabids</taxon>
        <taxon>Fabales</taxon>
        <taxon>Fabaceae</taxon>
        <taxon>Papilionoideae</taxon>
        <taxon>50 kb inversion clade</taxon>
        <taxon>dalbergioids sensu lato</taxon>
        <taxon>Dalbergieae</taxon>
        <taxon>Pterocarpus clade</taxon>
        <taxon>Stylosanthes</taxon>
    </lineage>
</organism>
<proteinExistence type="inferred from homology"/>